<proteinExistence type="predicted"/>
<comment type="caution">
    <text evidence="2">The sequence shown here is derived from an EMBL/GenBank/DDBJ whole genome shotgun (WGS) entry which is preliminary data.</text>
</comment>
<dbReference type="Proteomes" id="UP000295718">
    <property type="component" value="Unassembled WGS sequence"/>
</dbReference>
<evidence type="ECO:0000313" key="3">
    <source>
        <dbReference type="Proteomes" id="UP000295718"/>
    </source>
</evidence>
<dbReference type="InterPro" id="IPR054198">
    <property type="entry name" value="DUF6903"/>
</dbReference>
<keyword evidence="1" id="KW-1133">Transmembrane helix</keyword>
<keyword evidence="1" id="KW-0472">Membrane</keyword>
<reference evidence="2 3" key="1">
    <citation type="submission" date="2019-03" db="EMBL/GenBank/DDBJ databases">
        <title>Genomic Encyclopedia of Type Strains, Phase IV (KMG-IV): sequencing the most valuable type-strain genomes for metagenomic binning, comparative biology and taxonomic classification.</title>
        <authorList>
            <person name="Goeker M."/>
        </authorList>
    </citation>
    <scope>NUCLEOTIDE SEQUENCE [LARGE SCALE GENOMIC DNA]</scope>
    <source>
        <strain evidence="2 3">DSM 100556</strain>
    </source>
</reference>
<dbReference type="AlphaFoldDB" id="A0A4V2QCP3"/>
<feature type="transmembrane region" description="Helical" evidence="1">
    <location>
        <begin position="33"/>
        <end position="53"/>
    </location>
</feature>
<keyword evidence="3" id="KW-1185">Reference proteome</keyword>
<gene>
    <name evidence="2" type="ORF">EDD76_101194</name>
</gene>
<protein>
    <submittedName>
        <fullName evidence="2">Uncharacterized protein</fullName>
    </submittedName>
</protein>
<sequence>MEGKILLAVKIVKIILFVVFLMMIIWGQKQVGYVNLGVILAGLGGLLMLLYSYNKKYR</sequence>
<evidence type="ECO:0000313" key="2">
    <source>
        <dbReference type="EMBL" id="TCL61097.1"/>
    </source>
</evidence>
<evidence type="ECO:0000256" key="1">
    <source>
        <dbReference type="SAM" id="Phobius"/>
    </source>
</evidence>
<name>A0A4V2QCP3_9FIRM</name>
<dbReference type="EMBL" id="SLUO01000001">
    <property type="protein sequence ID" value="TCL61097.1"/>
    <property type="molecule type" value="Genomic_DNA"/>
</dbReference>
<dbReference type="STRING" id="1469948.GCA_000732725_02575"/>
<accession>A0A4V2QCP3</accession>
<keyword evidence="1" id="KW-0812">Transmembrane</keyword>
<dbReference type="RefSeq" id="WP_165919298.1">
    <property type="nucleotide sequence ID" value="NZ_JPNB01000002.1"/>
</dbReference>
<feature type="transmembrane region" description="Helical" evidence="1">
    <location>
        <begin position="7"/>
        <end position="27"/>
    </location>
</feature>
<organism evidence="2 3">
    <name type="scientific">Kineothrix alysoides</name>
    <dbReference type="NCBI Taxonomy" id="1469948"/>
    <lineage>
        <taxon>Bacteria</taxon>
        <taxon>Bacillati</taxon>
        <taxon>Bacillota</taxon>
        <taxon>Clostridia</taxon>
        <taxon>Lachnospirales</taxon>
        <taxon>Lachnospiraceae</taxon>
        <taxon>Kineothrix</taxon>
    </lineage>
</organism>
<dbReference type="Pfam" id="PF21844">
    <property type="entry name" value="DUF6903"/>
    <property type="match status" value="1"/>
</dbReference>